<evidence type="ECO:0000259" key="1">
    <source>
        <dbReference type="PROSITE" id="PS50943"/>
    </source>
</evidence>
<dbReference type="InterPro" id="IPR010982">
    <property type="entry name" value="Lambda_DNA-bd_dom_sf"/>
</dbReference>
<feature type="domain" description="HTH cro/C1-type" evidence="1">
    <location>
        <begin position="21"/>
        <end position="64"/>
    </location>
</feature>
<dbReference type="Gene3D" id="1.10.260.40">
    <property type="entry name" value="lambda repressor-like DNA-binding domains"/>
    <property type="match status" value="1"/>
</dbReference>
<evidence type="ECO:0000313" key="3">
    <source>
        <dbReference type="Proteomes" id="UP001596074"/>
    </source>
</evidence>
<sequence length="270" mass="30358">MTVRETIDPNSSLWAWMAFDLWFYRTQRGLSLAQTAKIVNVARGTVSNWEAGRLRPRDTYLKTLDRAWNTGGHFERLHMYACSGHDPDWRKQYVQYEAAADVIKMYHGKSVPVLAQTEPYARAIVKAAGRSGDVENEAKSRMKRQGVLKRRNPPYLWLLLDQEVLENVVGDRDVMAGQLHFLLELAEVDRVCVRVVPRGAGWHPGHDGHFQVATVGGKGVSYAVAQLAGRLIDAGDESAVLEVRFDEIGAIALPREDSKALIQETLGRYE</sequence>
<dbReference type="Pfam" id="PF19054">
    <property type="entry name" value="DUF5753"/>
    <property type="match status" value="1"/>
</dbReference>
<evidence type="ECO:0000313" key="2">
    <source>
        <dbReference type="EMBL" id="MFC5749448.1"/>
    </source>
</evidence>
<name>A0ABW1A4J6_9ACTN</name>
<gene>
    <name evidence="2" type="ORF">ACFPZN_27830</name>
</gene>
<protein>
    <submittedName>
        <fullName evidence="2">Helix-turn-helix domain-containing protein</fullName>
    </submittedName>
</protein>
<dbReference type="Proteomes" id="UP001596074">
    <property type="component" value="Unassembled WGS sequence"/>
</dbReference>
<comment type="caution">
    <text evidence="2">The sequence shown here is derived from an EMBL/GenBank/DDBJ whole genome shotgun (WGS) entry which is preliminary data.</text>
</comment>
<dbReference type="RefSeq" id="WP_378285172.1">
    <property type="nucleotide sequence ID" value="NZ_JBHSON010000042.1"/>
</dbReference>
<dbReference type="SUPFAM" id="SSF47413">
    <property type="entry name" value="lambda repressor-like DNA-binding domains"/>
    <property type="match status" value="1"/>
</dbReference>
<dbReference type="PROSITE" id="PS50943">
    <property type="entry name" value="HTH_CROC1"/>
    <property type="match status" value="1"/>
</dbReference>
<dbReference type="InterPro" id="IPR043917">
    <property type="entry name" value="DUF5753"/>
</dbReference>
<proteinExistence type="predicted"/>
<dbReference type="EMBL" id="JBHSON010000042">
    <property type="protein sequence ID" value="MFC5749448.1"/>
    <property type="molecule type" value="Genomic_DNA"/>
</dbReference>
<keyword evidence="3" id="KW-1185">Reference proteome</keyword>
<dbReference type="CDD" id="cd00093">
    <property type="entry name" value="HTH_XRE"/>
    <property type="match status" value="1"/>
</dbReference>
<accession>A0ABW1A4J6</accession>
<dbReference type="InterPro" id="IPR001387">
    <property type="entry name" value="Cro/C1-type_HTH"/>
</dbReference>
<dbReference type="Pfam" id="PF01381">
    <property type="entry name" value="HTH_3"/>
    <property type="match status" value="1"/>
</dbReference>
<organism evidence="2 3">
    <name type="scientific">Actinomadura rugatobispora</name>
    <dbReference type="NCBI Taxonomy" id="1994"/>
    <lineage>
        <taxon>Bacteria</taxon>
        <taxon>Bacillati</taxon>
        <taxon>Actinomycetota</taxon>
        <taxon>Actinomycetes</taxon>
        <taxon>Streptosporangiales</taxon>
        <taxon>Thermomonosporaceae</taxon>
        <taxon>Actinomadura</taxon>
    </lineage>
</organism>
<reference evidence="3" key="1">
    <citation type="journal article" date="2019" name="Int. J. Syst. Evol. Microbiol.">
        <title>The Global Catalogue of Microorganisms (GCM) 10K type strain sequencing project: providing services to taxonomists for standard genome sequencing and annotation.</title>
        <authorList>
            <consortium name="The Broad Institute Genomics Platform"/>
            <consortium name="The Broad Institute Genome Sequencing Center for Infectious Disease"/>
            <person name="Wu L."/>
            <person name="Ma J."/>
        </authorList>
    </citation>
    <scope>NUCLEOTIDE SEQUENCE [LARGE SCALE GENOMIC DNA]</scope>
    <source>
        <strain evidence="3">KCTC 42087</strain>
    </source>
</reference>